<dbReference type="EMBL" id="KL584752">
    <property type="protein sequence ID" value="KEQ98189.1"/>
    <property type="molecule type" value="Genomic_DNA"/>
</dbReference>
<evidence type="ECO:0000313" key="2">
    <source>
        <dbReference type="EMBL" id="KEQ98189.1"/>
    </source>
</evidence>
<feature type="region of interest" description="Disordered" evidence="1">
    <location>
        <begin position="89"/>
        <end position="127"/>
    </location>
</feature>
<dbReference type="InParanoid" id="A0A074YPX7"/>
<proteinExistence type="predicted"/>
<dbReference type="Proteomes" id="UP000030641">
    <property type="component" value="Unassembled WGS sequence"/>
</dbReference>
<dbReference type="GeneID" id="25368268"/>
<organism evidence="2 3">
    <name type="scientific">Aureobasidium subglaciale (strain EXF-2481)</name>
    <name type="common">Aureobasidium pullulans var. subglaciale</name>
    <dbReference type="NCBI Taxonomy" id="1043005"/>
    <lineage>
        <taxon>Eukaryota</taxon>
        <taxon>Fungi</taxon>
        <taxon>Dikarya</taxon>
        <taxon>Ascomycota</taxon>
        <taxon>Pezizomycotina</taxon>
        <taxon>Dothideomycetes</taxon>
        <taxon>Dothideomycetidae</taxon>
        <taxon>Dothideales</taxon>
        <taxon>Saccotheciaceae</taxon>
        <taxon>Aureobasidium</taxon>
    </lineage>
</organism>
<protein>
    <submittedName>
        <fullName evidence="2">Uncharacterized protein</fullName>
    </submittedName>
</protein>
<reference evidence="2 3" key="1">
    <citation type="journal article" date="2014" name="BMC Genomics">
        <title>Genome sequencing of four Aureobasidium pullulans varieties: biotechnological potential, stress tolerance, and description of new species.</title>
        <authorList>
            <person name="Gostin Ar C."/>
            <person name="Ohm R.A."/>
            <person name="Kogej T."/>
            <person name="Sonjak S."/>
            <person name="Turk M."/>
            <person name="Zajc J."/>
            <person name="Zalar P."/>
            <person name="Grube M."/>
            <person name="Sun H."/>
            <person name="Han J."/>
            <person name="Sharma A."/>
            <person name="Chiniquy J."/>
            <person name="Ngan C.Y."/>
            <person name="Lipzen A."/>
            <person name="Barry K."/>
            <person name="Grigoriev I.V."/>
            <person name="Gunde-Cimerman N."/>
        </authorList>
    </citation>
    <scope>NUCLEOTIDE SEQUENCE [LARGE SCALE GENOMIC DNA]</scope>
    <source>
        <strain evidence="2 3">EXF-2481</strain>
    </source>
</reference>
<evidence type="ECO:0000256" key="1">
    <source>
        <dbReference type="SAM" id="MobiDB-lite"/>
    </source>
</evidence>
<keyword evidence="3" id="KW-1185">Reference proteome</keyword>
<dbReference type="AlphaFoldDB" id="A0A074YPX7"/>
<evidence type="ECO:0000313" key="3">
    <source>
        <dbReference type="Proteomes" id="UP000030641"/>
    </source>
</evidence>
<gene>
    <name evidence="2" type="ORF">AUEXF2481DRAFT_472031</name>
</gene>
<dbReference type="HOGENOM" id="CLU_1970115_0_0_1"/>
<accession>A0A074YPX7</accession>
<name>A0A074YPX7_AURSE</name>
<feature type="compositionally biased region" description="Polar residues" evidence="1">
    <location>
        <begin position="92"/>
        <end position="106"/>
    </location>
</feature>
<sequence length="127" mass="14046">MCEVSSQEIALFTLDIQKPETRCSKMTNERSLRADCQEPGNAWKSNDYQKIFMRPLVRPRVVWPVADQLAICSRFDGCSGRVDLFTPKRQPCATSQPTLEPTSQASPPQPVATRAALPAAPSNVNTP</sequence>
<dbReference type="RefSeq" id="XP_013347026.1">
    <property type="nucleotide sequence ID" value="XM_013491572.1"/>
</dbReference>